<dbReference type="InterPro" id="IPR050863">
    <property type="entry name" value="CenT-Element_Derived"/>
</dbReference>
<evidence type="ECO:0000313" key="3">
    <source>
        <dbReference type="EMBL" id="POM70446.1"/>
    </source>
</evidence>
<dbReference type="PANTHER" id="PTHR19303">
    <property type="entry name" value="TRANSPOSON"/>
    <property type="match status" value="1"/>
</dbReference>
<dbReference type="GO" id="GO:0003677">
    <property type="term" value="F:DNA binding"/>
    <property type="evidence" value="ECO:0007669"/>
    <property type="project" value="UniProtKB-KW"/>
</dbReference>
<evidence type="ECO:0000313" key="4">
    <source>
        <dbReference type="Proteomes" id="UP000237271"/>
    </source>
</evidence>
<organism evidence="3 4">
    <name type="scientific">Phytophthora palmivora</name>
    <dbReference type="NCBI Taxonomy" id="4796"/>
    <lineage>
        <taxon>Eukaryota</taxon>
        <taxon>Sar</taxon>
        <taxon>Stramenopiles</taxon>
        <taxon>Oomycota</taxon>
        <taxon>Peronosporomycetes</taxon>
        <taxon>Peronosporales</taxon>
        <taxon>Peronosporaceae</taxon>
        <taxon>Phytophthora</taxon>
    </lineage>
</organism>
<name>A0A2P4XY13_9STRA</name>
<dbReference type="PROSITE" id="PS51253">
    <property type="entry name" value="HTH_CENPB"/>
    <property type="match status" value="1"/>
</dbReference>
<keyword evidence="1" id="KW-0238">DNA-binding</keyword>
<dbReference type="Proteomes" id="UP000237271">
    <property type="component" value="Unassembled WGS sequence"/>
</dbReference>
<comment type="caution">
    <text evidence="3">The sequence shown here is derived from an EMBL/GenBank/DDBJ whole genome shotgun (WGS) entry which is preliminary data.</text>
</comment>
<keyword evidence="4" id="KW-1185">Reference proteome</keyword>
<evidence type="ECO:0000259" key="2">
    <source>
        <dbReference type="PROSITE" id="PS51253"/>
    </source>
</evidence>
<dbReference type="EMBL" id="NCKW01007017">
    <property type="protein sequence ID" value="POM70446.1"/>
    <property type="molecule type" value="Genomic_DNA"/>
</dbReference>
<proteinExistence type="predicted"/>
<feature type="domain" description="HTH CENPB-type" evidence="2">
    <location>
        <begin position="75"/>
        <end position="149"/>
    </location>
</feature>
<dbReference type="OrthoDB" id="124602at2759"/>
<gene>
    <name evidence="3" type="ORF">PHPALM_13115</name>
</gene>
<dbReference type="PANTHER" id="PTHR19303:SF57">
    <property type="entry name" value="HTH CENPB-TYPE DOMAIN-CONTAINING PROTEIN"/>
    <property type="match status" value="1"/>
</dbReference>
<dbReference type="InterPro" id="IPR006600">
    <property type="entry name" value="HTH_CenpB_DNA-bd_dom"/>
</dbReference>
<feature type="non-terminal residue" evidence="3">
    <location>
        <position position="274"/>
    </location>
</feature>
<evidence type="ECO:0000256" key="1">
    <source>
        <dbReference type="ARBA" id="ARBA00023125"/>
    </source>
</evidence>
<dbReference type="AlphaFoldDB" id="A0A2P4XY13"/>
<dbReference type="GO" id="GO:0005634">
    <property type="term" value="C:nucleus"/>
    <property type="evidence" value="ECO:0007669"/>
    <property type="project" value="TreeGrafter"/>
</dbReference>
<accession>A0A2P4XY13</accession>
<protein>
    <recommendedName>
        <fullName evidence="2">HTH CENPB-type domain-containing protein</fullName>
    </recommendedName>
</protein>
<sequence length="274" mass="30935">MRKPKNSNRKKFHDYFMYLTETRFLYGACAAESQSAVAIAKDFKVHRSTVYRWKAKKTLATAKAKTPNKCYTTLQTQQKKYVRFPELESRLIDWIAEMRREKSRCDVTVKCIMLIIAKFDPAFALARRFGALRAWVTRFLKRNRLTVRRITHRGTKRREDLQEVADAFASAVNTAVELEGVLSKLSSYTEKYSSLFNMDQTGVCIDSHGRLTVDYVGDKNIDVVQGTAINGSRCTVFLCASATGENLPPFIVFTGVPGGPLSKEVEAATFGDPS</sequence>
<reference evidence="3 4" key="1">
    <citation type="journal article" date="2017" name="Genome Biol. Evol.">
        <title>Phytophthora megakarya and P. palmivora, closely related causal agents of cacao black pod rot, underwent increases in genome sizes and gene numbers by different mechanisms.</title>
        <authorList>
            <person name="Ali S.S."/>
            <person name="Shao J."/>
            <person name="Lary D.J."/>
            <person name="Kronmiller B."/>
            <person name="Shen D."/>
            <person name="Strem M.D."/>
            <person name="Amoako-Attah I."/>
            <person name="Akrofi A.Y."/>
            <person name="Begoude B.A."/>
            <person name="Ten Hoopen G.M."/>
            <person name="Coulibaly K."/>
            <person name="Kebe B.I."/>
            <person name="Melnick R.L."/>
            <person name="Guiltinan M.J."/>
            <person name="Tyler B.M."/>
            <person name="Meinhardt L.W."/>
            <person name="Bailey B.A."/>
        </authorList>
    </citation>
    <scope>NUCLEOTIDE SEQUENCE [LARGE SCALE GENOMIC DNA]</scope>
    <source>
        <strain evidence="4">sbr112.9</strain>
    </source>
</reference>